<feature type="domain" description="EAL" evidence="2">
    <location>
        <begin position="588"/>
        <end position="841"/>
    </location>
</feature>
<dbReference type="InterPro" id="IPR043128">
    <property type="entry name" value="Rev_trsase/Diguanyl_cyclase"/>
</dbReference>
<dbReference type="RefSeq" id="WP_344689592.1">
    <property type="nucleotide sequence ID" value="NZ_BAAAVV010000006.1"/>
</dbReference>
<evidence type="ECO:0000259" key="2">
    <source>
        <dbReference type="PROSITE" id="PS50883"/>
    </source>
</evidence>
<dbReference type="InterPro" id="IPR003018">
    <property type="entry name" value="GAF"/>
</dbReference>
<dbReference type="CDD" id="cd01949">
    <property type="entry name" value="GGDEF"/>
    <property type="match status" value="1"/>
</dbReference>
<dbReference type="Proteomes" id="UP001499924">
    <property type="component" value="Unassembled WGS sequence"/>
</dbReference>
<gene>
    <name evidence="4" type="ORF">GCM10010531_28440</name>
</gene>
<dbReference type="InterPro" id="IPR050706">
    <property type="entry name" value="Cyclic-di-GMP_PDE-like"/>
</dbReference>
<dbReference type="SUPFAM" id="SSF141868">
    <property type="entry name" value="EAL domain-like"/>
    <property type="match status" value="1"/>
</dbReference>
<dbReference type="CDD" id="cd01948">
    <property type="entry name" value="EAL"/>
    <property type="match status" value="1"/>
</dbReference>
<dbReference type="PANTHER" id="PTHR33121">
    <property type="entry name" value="CYCLIC DI-GMP PHOSPHODIESTERASE PDEF"/>
    <property type="match status" value="1"/>
</dbReference>
<proteinExistence type="predicted"/>
<dbReference type="InterPro" id="IPR029787">
    <property type="entry name" value="Nucleotide_cyclase"/>
</dbReference>
<dbReference type="SUPFAM" id="SSF55781">
    <property type="entry name" value="GAF domain-like"/>
    <property type="match status" value="1"/>
</dbReference>
<dbReference type="PROSITE" id="PS50887">
    <property type="entry name" value="GGDEF"/>
    <property type="match status" value="1"/>
</dbReference>
<keyword evidence="1" id="KW-1133">Transmembrane helix</keyword>
<accession>A0ABP6PAF3</accession>
<dbReference type="PROSITE" id="PS50883">
    <property type="entry name" value="EAL"/>
    <property type="match status" value="1"/>
</dbReference>
<evidence type="ECO:0000256" key="1">
    <source>
        <dbReference type="SAM" id="Phobius"/>
    </source>
</evidence>
<dbReference type="InterPro" id="IPR035919">
    <property type="entry name" value="EAL_sf"/>
</dbReference>
<dbReference type="Pfam" id="PF13185">
    <property type="entry name" value="GAF_2"/>
    <property type="match status" value="1"/>
</dbReference>
<evidence type="ECO:0000313" key="5">
    <source>
        <dbReference type="Proteomes" id="UP001499924"/>
    </source>
</evidence>
<feature type="domain" description="GGDEF" evidence="3">
    <location>
        <begin position="447"/>
        <end position="579"/>
    </location>
</feature>
<dbReference type="Pfam" id="PF00563">
    <property type="entry name" value="EAL"/>
    <property type="match status" value="1"/>
</dbReference>
<dbReference type="Pfam" id="PF00990">
    <property type="entry name" value="GGDEF"/>
    <property type="match status" value="1"/>
</dbReference>
<feature type="transmembrane region" description="Helical" evidence="1">
    <location>
        <begin position="55"/>
        <end position="76"/>
    </location>
</feature>
<dbReference type="Gene3D" id="3.30.70.270">
    <property type="match status" value="1"/>
</dbReference>
<feature type="transmembrane region" description="Helical" evidence="1">
    <location>
        <begin position="125"/>
        <end position="147"/>
    </location>
</feature>
<dbReference type="InterPro" id="IPR029016">
    <property type="entry name" value="GAF-like_dom_sf"/>
</dbReference>
<feature type="transmembrane region" description="Helical" evidence="1">
    <location>
        <begin position="88"/>
        <end position="113"/>
    </location>
</feature>
<dbReference type="SMART" id="SM00052">
    <property type="entry name" value="EAL"/>
    <property type="match status" value="1"/>
</dbReference>
<dbReference type="SMART" id="SM00267">
    <property type="entry name" value="GGDEF"/>
    <property type="match status" value="1"/>
</dbReference>
<evidence type="ECO:0000259" key="3">
    <source>
        <dbReference type="PROSITE" id="PS50887"/>
    </source>
</evidence>
<sequence>MGSQDAASEERTARPLSRRGQTGLIAGLIVVLLGLALLLGPPYQDHLAYLPDVDLPWWAIGLAFAATDVFVLNVQARRETQTISLSEIPLVLGLFFAAPLALVIGRVVGSAAAMIGYRRSPPLKVAFNLSLILSETGLAVALFHALAPDDPGSGPATWLAAYVAAFAADLMGAVAISCVIAARDGGVDIRSLLSGAGSLKVPALAVTLGLVCVISLAAAPTSAWLLLAFGVLLLLAFRAYAALAERHLNLERLYRFSQAVGAASELDEVMRNVLEEAREVLHSERATAAFTDPDGELVARVRLDAAGRLTRSEEPAGPEDAWVLQQVVDGGRPVLMPRSTRVPEARRWLAAYAMRDAVVVPLNGANGIVGALVVADRLGDVRTFEEDDALLLETVANHASVALRNGELIDRLQHDALHDALTGLPNRADVQRRLTSALAAGADGAVPAVAVMILDLDEFKQVNETLGHQQGDNLLREVALRLEDVVGTSGTVARLGSDEFAVLVPGATDEDRVLHLARRALRALEQPVVLDGMRIEIGAAVGVAIAPTHATDAAALLKRADLAASDAKSTTSRLRLYGPDLDADGPRRLTLVSELRTAVLDGALEVHVQPQAALASGRIAGVEALVRWQHPSLGPIGPDEFIPVAERSGLIGPLTSQVLDASLAACATWQAGGHDLAVAVNLSTRSLHEADLVEHVARLLACHGVAAEKLTLEVTEGSVMVDPTRSVAVLRRLRDLGVRLSVDDFGTGYSSLSYLQRLPVQEVKIDRSFVAALHSGAENVAIVRAIITLGRNLGLEVVAEGVEDQATWDLLTSLDCDLVQGWHLARAMPIDDLLPWLAARTVQPAAPPIHR</sequence>
<feature type="transmembrane region" description="Helical" evidence="1">
    <location>
        <begin position="201"/>
        <end position="218"/>
    </location>
</feature>
<feature type="transmembrane region" description="Helical" evidence="1">
    <location>
        <begin position="24"/>
        <end position="43"/>
    </location>
</feature>
<keyword evidence="1" id="KW-0472">Membrane</keyword>
<dbReference type="PANTHER" id="PTHR33121:SF70">
    <property type="entry name" value="SIGNALING PROTEIN YKOW"/>
    <property type="match status" value="1"/>
</dbReference>
<dbReference type="InterPro" id="IPR000160">
    <property type="entry name" value="GGDEF_dom"/>
</dbReference>
<dbReference type="NCBIfam" id="TIGR00254">
    <property type="entry name" value="GGDEF"/>
    <property type="match status" value="1"/>
</dbReference>
<dbReference type="SMART" id="SM00065">
    <property type="entry name" value="GAF"/>
    <property type="match status" value="1"/>
</dbReference>
<evidence type="ECO:0000313" key="4">
    <source>
        <dbReference type="EMBL" id="GAA3173216.1"/>
    </source>
</evidence>
<name>A0ABP6PAF3_9ACTN</name>
<comment type="caution">
    <text evidence="4">The sequence shown here is derived from an EMBL/GenBank/DDBJ whole genome shotgun (WGS) entry which is preliminary data.</text>
</comment>
<dbReference type="EMBL" id="BAAAVV010000006">
    <property type="protein sequence ID" value="GAA3173216.1"/>
    <property type="molecule type" value="Genomic_DNA"/>
</dbReference>
<dbReference type="SUPFAM" id="SSF55073">
    <property type="entry name" value="Nucleotide cyclase"/>
    <property type="match status" value="1"/>
</dbReference>
<protein>
    <submittedName>
        <fullName evidence="4">EAL domain-containing protein</fullName>
    </submittedName>
</protein>
<dbReference type="Gene3D" id="3.20.20.450">
    <property type="entry name" value="EAL domain"/>
    <property type="match status" value="1"/>
</dbReference>
<keyword evidence="1" id="KW-0812">Transmembrane</keyword>
<keyword evidence="5" id="KW-1185">Reference proteome</keyword>
<reference evidence="5" key="1">
    <citation type="journal article" date="2019" name="Int. J. Syst. Evol. Microbiol.">
        <title>The Global Catalogue of Microorganisms (GCM) 10K type strain sequencing project: providing services to taxonomists for standard genome sequencing and annotation.</title>
        <authorList>
            <consortium name="The Broad Institute Genomics Platform"/>
            <consortium name="The Broad Institute Genome Sequencing Center for Infectious Disease"/>
            <person name="Wu L."/>
            <person name="Ma J."/>
        </authorList>
    </citation>
    <scope>NUCLEOTIDE SEQUENCE [LARGE SCALE GENOMIC DNA]</scope>
    <source>
        <strain evidence="5">JCM 15614</strain>
    </source>
</reference>
<organism evidence="4 5">
    <name type="scientific">Blastococcus jejuensis</name>
    <dbReference type="NCBI Taxonomy" id="351224"/>
    <lineage>
        <taxon>Bacteria</taxon>
        <taxon>Bacillati</taxon>
        <taxon>Actinomycetota</taxon>
        <taxon>Actinomycetes</taxon>
        <taxon>Geodermatophilales</taxon>
        <taxon>Geodermatophilaceae</taxon>
        <taxon>Blastococcus</taxon>
    </lineage>
</organism>
<dbReference type="Gene3D" id="3.30.450.40">
    <property type="match status" value="1"/>
</dbReference>
<feature type="transmembrane region" description="Helical" evidence="1">
    <location>
        <begin position="224"/>
        <end position="243"/>
    </location>
</feature>
<dbReference type="InterPro" id="IPR001633">
    <property type="entry name" value="EAL_dom"/>
</dbReference>
<feature type="transmembrane region" description="Helical" evidence="1">
    <location>
        <begin position="159"/>
        <end position="180"/>
    </location>
</feature>